<dbReference type="Gene3D" id="2.20.110.10">
    <property type="entry name" value="Histone H3 K4-specific methyltransferase SET7/9 N-terminal domain"/>
    <property type="match status" value="2"/>
</dbReference>
<evidence type="ECO:0000313" key="3">
    <source>
        <dbReference type="Proteomes" id="UP000663891"/>
    </source>
</evidence>
<dbReference type="Proteomes" id="UP000663891">
    <property type="component" value="Unassembled WGS sequence"/>
</dbReference>
<sequence length="177" mass="20261">MDPDFSDEEDRYERICHQPSKSNVINPDEVIDLTPLRKKDDTGIEEPRSSTNGTLKLDDGVYTGEILDGRANGRGILTKWNGHRYEGEFINDMPDGKGILIRLHGSNSTEKIYEGRFLENKFDGQGTFYWSDGSRYQGTWKNNQRHGLGQIVYADGRVRKGQWAYDKLIEELQVSNT</sequence>
<dbReference type="EMBL" id="CAJNON010000044">
    <property type="protein sequence ID" value="CAF0859198.1"/>
    <property type="molecule type" value="Genomic_DNA"/>
</dbReference>
<protein>
    <submittedName>
        <fullName evidence="2">Uncharacterized protein</fullName>
    </submittedName>
</protein>
<comment type="caution">
    <text evidence="2">The sequence shown here is derived from an EMBL/GenBank/DDBJ whole genome shotgun (WGS) entry which is preliminary data.</text>
</comment>
<dbReference type="PANTHER" id="PTHR23084">
    <property type="entry name" value="PHOSPHATIDYLINOSITOL-4-PHOSPHATE 5-KINASE RELATED"/>
    <property type="match status" value="1"/>
</dbReference>
<accession>A0A813WKH7</accession>
<organism evidence="2 3">
    <name type="scientific">Adineta steineri</name>
    <dbReference type="NCBI Taxonomy" id="433720"/>
    <lineage>
        <taxon>Eukaryota</taxon>
        <taxon>Metazoa</taxon>
        <taxon>Spiralia</taxon>
        <taxon>Gnathifera</taxon>
        <taxon>Rotifera</taxon>
        <taxon>Eurotatoria</taxon>
        <taxon>Bdelloidea</taxon>
        <taxon>Adinetida</taxon>
        <taxon>Adinetidae</taxon>
        <taxon>Adineta</taxon>
    </lineage>
</organism>
<gene>
    <name evidence="2" type="ORF">VCS650_LOCUS7099</name>
</gene>
<evidence type="ECO:0000256" key="1">
    <source>
        <dbReference type="ARBA" id="ARBA00022737"/>
    </source>
</evidence>
<evidence type="ECO:0000313" key="2">
    <source>
        <dbReference type="EMBL" id="CAF0859198.1"/>
    </source>
</evidence>
<dbReference type="Pfam" id="PF02493">
    <property type="entry name" value="MORN"/>
    <property type="match status" value="4"/>
</dbReference>
<dbReference type="OrthoDB" id="294378at2759"/>
<dbReference type="PANTHER" id="PTHR23084:SF263">
    <property type="entry name" value="MORN REPEAT-CONTAINING PROTEIN 1"/>
    <property type="match status" value="1"/>
</dbReference>
<dbReference type="SMART" id="SM00698">
    <property type="entry name" value="MORN"/>
    <property type="match status" value="4"/>
</dbReference>
<keyword evidence="1" id="KW-0677">Repeat</keyword>
<dbReference type="SUPFAM" id="SSF82185">
    <property type="entry name" value="Histone H3 K4-specific methyltransferase SET7/9 N-terminal domain"/>
    <property type="match status" value="1"/>
</dbReference>
<proteinExistence type="predicted"/>
<reference evidence="2" key="1">
    <citation type="submission" date="2021-02" db="EMBL/GenBank/DDBJ databases">
        <authorList>
            <person name="Nowell W R."/>
        </authorList>
    </citation>
    <scope>NUCLEOTIDE SEQUENCE</scope>
</reference>
<dbReference type="AlphaFoldDB" id="A0A813WKH7"/>
<dbReference type="InterPro" id="IPR003409">
    <property type="entry name" value="MORN"/>
</dbReference>
<name>A0A813WKH7_9BILA</name>